<dbReference type="PANTHER" id="PTHR15069:SF1">
    <property type="entry name" value="PROTEASOME ASSEMBLY CHAPERONE 1"/>
    <property type="match status" value="1"/>
</dbReference>
<evidence type="ECO:0000313" key="6">
    <source>
        <dbReference type="Proteomes" id="UP000694569"/>
    </source>
</evidence>
<dbReference type="PANTHER" id="PTHR15069">
    <property type="entry name" value="PROTEASOME ASSEMBLY CHAPERONE 1"/>
    <property type="match status" value="1"/>
</dbReference>
<dbReference type="InterPro" id="IPR016565">
    <property type="entry name" value="Proteasome_assmbl_chp_1"/>
</dbReference>
<dbReference type="OrthoDB" id="17536at2759"/>
<organism evidence="5 6">
    <name type="scientific">Leptobrachium leishanense</name>
    <name type="common">Leishan spiny toad</name>
    <dbReference type="NCBI Taxonomy" id="445787"/>
    <lineage>
        <taxon>Eukaryota</taxon>
        <taxon>Metazoa</taxon>
        <taxon>Chordata</taxon>
        <taxon>Craniata</taxon>
        <taxon>Vertebrata</taxon>
        <taxon>Euteleostomi</taxon>
        <taxon>Amphibia</taxon>
        <taxon>Batrachia</taxon>
        <taxon>Anura</taxon>
        <taxon>Pelobatoidea</taxon>
        <taxon>Megophryidae</taxon>
        <taxon>Leptobrachium</taxon>
    </lineage>
</organism>
<reference evidence="5" key="1">
    <citation type="submission" date="2025-08" db="UniProtKB">
        <authorList>
            <consortium name="Ensembl"/>
        </authorList>
    </citation>
    <scope>IDENTIFICATION</scope>
</reference>
<reference evidence="5" key="2">
    <citation type="submission" date="2025-09" db="UniProtKB">
        <authorList>
            <consortium name="Ensembl"/>
        </authorList>
    </citation>
    <scope>IDENTIFICATION</scope>
</reference>
<name>A0A8C5M7Z5_9ANUR</name>
<dbReference type="AlphaFoldDB" id="A0A8C5M7Z5"/>
<evidence type="ECO:0000256" key="2">
    <source>
        <dbReference type="ARBA" id="ARBA00019180"/>
    </source>
</evidence>
<evidence type="ECO:0000256" key="4">
    <source>
        <dbReference type="SAM" id="MobiDB-lite"/>
    </source>
</evidence>
<accession>A0A8C5M7Z5</accession>
<evidence type="ECO:0000256" key="3">
    <source>
        <dbReference type="ARBA" id="ARBA00023186"/>
    </source>
</evidence>
<keyword evidence="3" id="KW-0143">Chaperone</keyword>
<protein>
    <recommendedName>
        <fullName evidence="2">Proteasome assembly chaperone 1</fullName>
    </recommendedName>
</protein>
<evidence type="ECO:0000313" key="5">
    <source>
        <dbReference type="Ensembl" id="ENSLLEP00000008101.1"/>
    </source>
</evidence>
<dbReference type="Ensembl" id="ENSLLET00000008426.1">
    <property type="protein sequence ID" value="ENSLLEP00000008101.1"/>
    <property type="gene ID" value="ENSLLEG00000005143.1"/>
</dbReference>
<sequence length="292" mass="32784">MATFFGEVVPVYSRAVQEEEEDEDEDEYLEEEDEEDREIKRELQEKRNVVVSWSPVTLSHIDSSPDKKISCSHFIAAVGDNPAAFVSSYILSSGDWEEVGSIRCWNERCRVSSSTRSVLPHAPSCCTFYRSTAKQALVCLCTCYVAEDQMFQWCEKVFGFLHKSRLKVTVLSTCPVSNYKTTQSTFDLPVPFLKALKTSTYVDKMACGHLEQPNVVDGLPAAVLMHCQEFAIPGVLYHCYTDMAKLDSVTVEAFCPVLSCPDMSHLAADAAQVKEVLKKVVKEVELQSNLYI</sequence>
<dbReference type="GeneTree" id="ENSGT00500000044950"/>
<proteinExistence type="inferred from homology"/>
<gene>
    <name evidence="5" type="primary">PSMG1</name>
</gene>
<dbReference type="GO" id="GO:0080129">
    <property type="term" value="P:proteasome core complex assembly"/>
    <property type="evidence" value="ECO:0007669"/>
    <property type="project" value="TreeGrafter"/>
</dbReference>
<evidence type="ECO:0000256" key="1">
    <source>
        <dbReference type="ARBA" id="ARBA00005261"/>
    </source>
</evidence>
<comment type="similarity">
    <text evidence="1">Belongs to the PSMG1 family.</text>
</comment>
<feature type="region of interest" description="Disordered" evidence="4">
    <location>
        <begin position="15"/>
        <end position="38"/>
    </location>
</feature>
<dbReference type="GO" id="GO:0070628">
    <property type="term" value="F:proteasome binding"/>
    <property type="evidence" value="ECO:0007669"/>
    <property type="project" value="TreeGrafter"/>
</dbReference>
<keyword evidence="6" id="KW-1185">Reference proteome</keyword>
<feature type="compositionally biased region" description="Acidic residues" evidence="4">
    <location>
        <begin position="18"/>
        <end position="36"/>
    </location>
</feature>
<dbReference type="Pfam" id="PF16094">
    <property type="entry name" value="PAC1"/>
    <property type="match status" value="1"/>
</dbReference>
<dbReference type="GO" id="GO:0005783">
    <property type="term" value="C:endoplasmic reticulum"/>
    <property type="evidence" value="ECO:0007669"/>
    <property type="project" value="InterPro"/>
</dbReference>
<dbReference type="Proteomes" id="UP000694569">
    <property type="component" value="Unplaced"/>
</dbReference>